<evidence type="ECO:0000256" key="4">
    <source>
        <dbReference type="ARBA" id="ARBA00019595"/>
    </source>
</evidence>
<evidence type="ECO:0000256" key="6">
    <source>
        <dbReference type="ARBA" id="ARBA00031424"/>
    </source>
</evidence>
<dbReference type="GO" id="GO:0019305">
    <property type="term" value="P:dTDP-rhamnose biosynthetic process"/>
    <property type="evidence" value="ECO:0007669"/>
    <property type="project" value="TreeGrafter"/>
</dbReference>
<organism evidence="10 11">
    <name type="scientific">Rohdeia mirabilis</name>
    <dbReference type="NCBI Taxonomy" id="2528008"/>
    <lineage>
        <taxon>Bacteria</taxon>
        <taxon>Pseudomonadati</taxon>
        <taxon>Planctomycetota</taxon>
        <taxon>Planctomycetia</taxon>
        <taxon>Planctomycetia incertae sedis</taxon>
        <taxon>Rohdeia</taxon>
    </lineage>
</organism>
<protein>
    <recommendedName>
        <fullName evidence="4">dTDP-4-dehydrorhamnose 3,5-epimerase</fullName>
        <ecNumber evidence="3">5.1.3.13</ecNumber>
    </recommendedName>
    <alternativeName>
        <fullName evidence="6">Thymidine diphospho-4-keto-rhamnose 3,5-epimerase</fullName>
    </alternativeName>
    <alternativeName>
        <fullName evidence="5">dTDP-4-keto-6-deoxyglucose 3,5-epimerase</fullName>
    </alternativeName>
    <alternativeName>
        <fullName evidence="7">dTDP-6-deoxy-D-xylo-4-hexulose 3,5-epimerase</fullName>
    </alternativeName>
</protein>
<accession>A0A518CZW2</accession>
<dbReference type="InterPro" id="IPR000888">
    <property type="entry name" value="RmlC-like"/>
</dbReference>
<comment type="catalytic activity">
    <reaction evidence="1">
        <text>dTDP-4-dehydro-6-deoxy-alpha-D-glucose = dTDP-4-dehydro-beta-L-rhamnose</text>
        <dbReference type="Rhea" id="RHEA:16969"/>
        <dbReference type="ChEBI" id="CHEBI:57649"/>
        <dbReference type="ChEBI" id="CHEBI:62830"/>
        <dbReference type="EC" id="5.1.3.13"/>
    </reaction>
</comment>
<dbReference type="Gene3D" id="2.60.120.10">
    <property type="entry name" value="Jelly Rolls"/>
    <property type="match status" value="1"/>
</dbReference>
<dbReference type="PANTHER" id="PTHR21047">
    <property type="entry name" value="DTDP-6-DEOXY-D-GLUCOSE-3,5 EPIMERASE"/>
    <property type="match status" value="1"/>
</dbReference>
<feature type="active site" description="Proton donor" evidence="8">
    <location>
        <position position="147"/>
    </location>
</feature>
<proteinExistence type="predicted"/>
<dbReference type="InterPro" id="IPR014710">
    <property type="entry name" value="RmlC-like_jellyroll"/>
</dbReference>
<dbReference type="Proteomes" id="UP000319342">
    <property type="component" value="Chromosome"/>
</dbReference>
<evidence type="ECO:0000313" key="10">
    <source>
        <dbReference type="EMBL" id="QDU84735.1"/>
    </source>
</evidence>
<gene>
    <name evidence="10" type="ORF">Pla163_18490</name>
</gene>
<reference evidence="10 11" key="1">
    <citation type="submission" date="2019-02" db="EMBL/GenBank/DDBJ databases">
        <title>Deep-cultivation of Planctomycetes and their phenomic and genomic characterization uncovers novel biology.</title>
        <authorList>
            <person name="Wiegand S."/>
            <person name="Jogler M."/>
            <person name="Boedeker C."/>
            <person name="Pinto D."/>
            <person name="Vollmers J."/>
            <person name="Rivas-Marin E."/>
            <person name="Kohn T."/>
            <person name="Peeters S.H."/>
            <person name="Heuer A."/>
            <person name="Rast P."/>
            <person name="Oberbeckmann S."/>
            <person name="Bunk B."/>
            <person name="Jeske O."/>
            <person name="Meyerdierks A."/>
            <person name="Storesund J.E."/>
            <person name="Kallscheuer N."/>
            <person name="Luecker S."/>
            <person name="Lage O.M."/>
            <person name="Pohl T."/>
            <person name="Merkel B.J."/>
            <person name="Hornburger P."/>
            <person name="Mueller R.-W."/>
            <person name="Bruemmer F."/>
            <person name="Labrenz M."/>
            <person name="Spormann A.M."/>
            <person name="Op den Camp H."/>
            <person name="Overmann J."/>
            <person name="Amann R."/>
            <person name="Jetten M.S.M."/>
            <person name="Mascher T."/>
            <person name="Medema M.H."/>
            <person name="Devos D.P."/>
            <person name="Kaster A.-K."/>
            <person name="Ovreas L."/>
            <person name="Rohde M."/>
            <person name="Galperin M.Y."/>
            <person name="Jogler C."/>
        </authorList>
    </citation>
    <scope>NUCLEOTIDE SEQUENCE [LARGE SCALE GENOMIC DNA]</scope>
    <source>
        <strain evidence="10 11">Pla163</strain>
    </source>
</reference>
<evidence type="ECO:0000256" key="9">
    <source>
        <dbReference type="PIRSR" id="PIRSR600888-3"/>
    </source>
</evidence>
<sequence>MPSFDPSAQAAYSVQDYSPRAQIEGLEIVDLARFNDDGGAMTELARLDAGKVQGLPGFEARQMNYSVMEPLAIKAFHLHKRQTDVWYVPPSDKGLLVVGDVRADSPTRGEVRRIVLGDMRSRLVRIPPGVAHGVRNLMPARPMSIIYFVDVQFSVDEHCDEGRLPWDHFGAEVWETERA</sequence>
<evidence type="ECO:0000256" key="5">
    <source>
        <dbReference type="ARBA" id="ARBA00029758"/>
    </source>
</evidence>
<evidence type="ECO:0000313" key="11">
    <source>
        <dbReference type="Proteomes" id="UP000319342"/>
    </source>
</evidence>
<feature type="site" description="Participates in a stacking interaction with the thymidine ring of dTDP-4-oxo-6-deoxyglucose" evidence="9">
    <location>
        <position position="153"/>
    </location>
</feature>
<keyword evidence="11" id="KW-1185">Reference proteome</keyword>
<evidence type="ECO:0000256" key="1">
    <source>
        <dbReference type="ARBA" id="ARBA00001298"/>
    </source>
</evidence>
<feature type="active site" description="Proton acceptor" evidence="8">
    <location>
        <position position="77"/>
    </location>
</feature>
<dbReference type="AlphaFoldDB" id="A0A518CZW2"/>
<dbReference type="GO" id="GO:0005829">
    <property type="term" value="C:cytosol"/>
    <property type="evidence" value="ECO:0007669"/>
    <property type="project" value="TreeGrafter"/>
</dbReference>
<evidence type="ECO:0000256" key="7">
    <source>
        <dbReference type="ARBA" id="ARBA00033311"/>
    </source>
</evidence>
<dbReference type="Pfam" id="PF00908">
    <property type="entry name" value="dTDP_sugar_isom"/>
    <property type="match status" value="1"/>
</dbReference>
<dbReference type="EC" id="5.1.3.13" evidence="3"/>
<dbReference type="PANTHER" id="PTHR21047:SF2">
    <property type="entry name" value="THYMIDINE DIPHOSPHO-4-KETO-RHAMNOSE 3,5-EPIMERASE"/>
    <property type="match status" value="1"/>
</dbReference>
<comment type="function">
    <text evidence="2">Catalyzes the epimerization of the C3' and C5'positions of dTDP-6-deoxy-D-xylo-4-hexulose, forming dTDP-6-deoxy-L-lyxo-4-hexulose.</text>
</comment>
<dbReference type="GO" id="GO:0000271">
    <property type="term" value="P:polysaccharide biosynthetic process"/>
    <property type="evidence" value="ECO:0007669"/>
    <property type="project" value="TreeGrafter"/>
</dbReference>
<evidence type="ECO:0000256" key="2">
    <source>
        <dbReference type="ARBA" id="ARBA00001997"/>
    </source>
</evidence>
<name>A0A518CZW2_9BACT</name>
<evidence type="ECO:0000256" key="8">
    <source>
        <dbReference type="PIRSR" id="PIRSR600888-1"/>
    </source>
</evidence>
<evidence type="ECO:0000256" key="3">
    <source>
        <dbReference type="ARBA" id="ARBA00012098"/>
    </source>
</evidence>
<dbReference type="SUPFAM" id="SSF51182">
    <property type="entry name" value="RmlC-like cupins"/>
    <property type="match status" value="1"/>
</dbReference>
<dbReference type="EMBL" id="CP036290">
    <property type="protein sequence ID" value="QDU84735.1"/>
    <property type="molecule type" value="Genomic_DNA"/>
</dbReference>
<dbReference type="InterPro" id="IPR011051">
    <property type="entry name" value="RmlC_Cupin_sf"/>
</dbReference>
<dbReference type="GO" id="GO:0008830">
    <property type="term" value="F:dTDP-4-dehydrorhamnose 3,5-epimerase activity"/>
    <property type="evidence" value="ECO:0007669"/>
    <property type="project" value="UniProtKB-EC"/>
</dbReference>
<dbReference type="RefSeq" id="WP_419186484.1">
    <property type="nucleotide sequence ID" value="NZ_CP036290.1"/>
</dbReference>